<feature type="coiled-coil region" evidence="1">
    <location>
        <begin position="5"/>
        <end position="59"/>
    </location>
</feature>
<accession>A0ABR8E0Y6</accession>
<keyword evidence="3" id="KW-1185">Reference proteome</keyword>
<evidence type="ECO:0000313" key="3">
    <source>
        <dbReference type="Proteomes" id="UP000623440"/>
    </source>
</evidence>
<proteinExistence type="predicted"/>
<evidence type="ECO:0000256" key="1">
    <source>
        <dbReference type="SAM" id="Coils"/>
    </source>
</evidence>
<evidence type="ECO:0000313" key="2">
    <source>
        <dbReference type="EMBL" id="MBD2535402.1"/>
    </source>
</evidence>
<name>A0ABR8E0Y6_9NOSO</name>
<reference evidence="2 3" key="1">
    <citation type="journal article" date="2020" name="ISME J.">
        <title>Comparative genomics reveals insights into cyanobacterial evolution and habitat adaptation.</title>
        <authorList>
            <person name="Chen M.Y."/>
            <person name="Teng W.K."/>
            <person name="Zhao L."/>
            <person name="Hu C.X."/>
            <person name="Zhou Y.K."/>
            <person name="Han B.P."/>
            <person name="Song L.R."/>
            <person name="Shu W.S."/>
        </authorList>
    </citation>
    <scope>NUCLEOTIDE SEQUENCE [LARGE SCALE GENOMIC DNA]</scope>
    <source>
        <strain evidence="2 3">FACHB-838</strain>
    </source>
</reference>
<sequence length="69" mass="8070">MESILPSLSKVIEFLELDAQQLEETDPYLEEVNKTLKVLNRYKDELNETQIRESHLLQNSNFDTSVENS</sequence>
<organism evidence="2 3">
    <name type="scientific">Nostoc flagelliforme FACHB-838</name>
    <dbReference type="NCBI Taxonomy" id="2692904"/>
    <lineage>
        <taxon>Bacteria</taxon>
        <taxon>Bacillati</taxon>
        <taxon>Cyanobacteriota</taxon>
        <taxon>Cyanophyceae</taxon>
        <taxon>Nostocales</taxon>
        <taxon>Nostocaceae</taxon>
        <taxon>Nostoc</taxon>
    </lineage>
</organism>
<protein>
    <submittedName>
        <fullName evidence="2">Uncharacterized protein</fullName>
    </submittedName>
</protein>
<dbReference type="EMBL" id="JACJSI010000271">
    <property type="protein sequence ID" value="MBD2535402.1"/>
    <property type="molecule type" value="Genomic_DNA"/>
</dbReference>
<comment type="caution">
    <text evidence="2">The sequence shown here is derived from an EMBL/GenBank/DDBJ whole genome shotgun (WGS) entry which is preliminary data.</text>
</comment>
<gene>
    <name evidence="2" type="ORF">H6G97_40815</name>
</gene>
<dbReference type="Proteomes" id="UP000623440">
    <property type="component" value="Unassembled WGS sequence"/>
</dbReference>
<keyword evidence="1" id="KW-0175">Coiled coil</keyword>